<organism evidence="1 2">
    <name type="scientific">Nocardioides massiliensis</name>
    <dbReference type="NCBI Taxonomy" id="1325935"/>
    <lineage>
        <taxon>Bacteria</taxon>
        <taxon>Bacillati</taxon>
        <taxon>Actinomycetota</taxon>
        <taxon>Actinomycetes</taxon>
        <taxon>Propionibacteriales</taxon>
        <taxon>Nocardioidaceae</taxon>
        <taxon>Nocardioides</taxon>
    </lineage>
</organism>
<keyword evidence="2" id="KW-1185">Reference proteome</keyword>
<evidence type="ECO:0000313" key="1">
    <source>
        <dbReference type="EMBL" id="MDP9823321.1"/>
    </source>
</evidence>
<gene>
    <name evidence="1" type="ORF">J2S59_003130</name>
</gene>
<reference evidence="1 2" key="1">
    <citation type="submission" date="2023-07" db="EMBL/GenBank/DDBJ databases">
        <title>Sequencing the genomes of 1000 actinobacteria strains.</title>
        <authorList>
            <person name="Klenk H.-P."/>
        </authorList>
    </citation>
    <scope>NUCLEOTIDE SEQUENCE [LARGE SCALE GENOMIC DNA]</scope>
    <source>
        <strain evidence="1 2">GD13</strain>
    </source>
</reference>
<dbReference type="EMBL" id="JAUSQM010000001">
    <property type="protein sequence ID" value="MDP9823321.1"/>
    <property type="molecule type" value="Genomic_DNA"/>
</dbReference>
<dbReference type="Proteomes" id="UP001240447">
    <property type="component" value="Unassembled WGS sequence"/>
</dbReference>
<evidence type="ECO:0008006" key="3">
    <source>
        <dbReference type="Google" id="ProtNLM"/>
    </source>
</evidence>
<comment type="caution">
    <text evidence="1">The sequence shown here is derived from an EMBL/GenBank/DDBJ whole genome shotgun (WGS) entry which is preliminary data.</text>
</comment>
<proteinExistence type="predicted"/>
<protein>
    <recommendedName>
        <fullName evidence="3">GIY-YIG nuclease family protein</fullName>
    </recommendedName>
</protein>
<name>A0ABT9NSM7_9ACTN</name>
<accession>A0ABT9NSM7</accession>
<evidence type="ECO:0000313" key="2">
    <source>
        <dbReference type="Proteomes" id="UP001240447"/>
    </source>
</evidence>
<dbReference type="RefSeq" id="WP_181641519.1">
    <property type="nucleotide sequence ID" value="NZ_CCXJ01000069.1"/>
</dbReference>
<sequence length="181" mass="20044">MPENLAVATFVEAGLQPLEEYPGSMRPWRAAHTCGGVVSPTLSNVRVGRGICRYCNSSFPFASDADLYMVENGTAIKIGISAPESDRLSAHRRQGWRHLWSIRLPTGDDAYNLEQAVLRWWRDELLFPPAYPTSAMPQEGATETVLAEEVSPSEVLTFVLQRLEEQGVSNPSIRMAVPVLD</sequence>